<dbReference type="EMBL" id="CP030840">
    <property type="protein sequence ID" value="AXC15935.1"/>
    <property type="molecule type" value="Genomic_DNA"/>
</dbReference>
<proteinExistence type="predicted"/>
<sequence length="258" mass="28149">MKRGLQLLLIVCLAAGRSWAVSDPFVGKWKLDPSRSKVTDLMRVAIAGANKYNLIFNSGGVETVLADGTDQPGLFGTTVSITVAGPNNWTVVRKKNGRTLLMGNWKLSEDGKTLTDAFTSGQPSGSMSTVNYVYIRTAGNSGFPGSWDSHSESVHSAFELQIQPYEGTGLSFINASEASTKSMKFDGKDYPRQGKYVAPESVSSGRRVNDRTLELIDKIKGRIADTQRIELSPDLKMLTVTMQPSGQSKPNIFVFDRE</sequence>
<evidence type="ECO:0000313" key="3">
    <source>
        <dbReference type="Proteomes" id="UP000253606"/>
    </source>
</evidence>
<feature type="signal peptide" evidence="1">
    <location>
        <begin position="1"/>
        <end position="20"/>
    </location>
</feature>
<accession>A0A2Z5GBC3</accession>
<dbReference type="OrthoDB" id="117838at2"/>
<evidence type="ECO:0000256" key="1">
    <source>
        <dbReference type="SAM" id="SignalP"/>
    </source>
</evidence>
<dbReference type="RefSeq" id="WP_114210509.1">
    <property type="nucleotide sequence ID" value="NZ_CP030840.1"/>
</dbReference>
<reference evidence="2 3" key="1">
    <citation type="journal article" date="2018" name="Front. Microbiol.">
        <title>Hydrolytic Capabilities as a Key to Environmental Success: Chitinolytic and Cellulolytic Acidobacteria From Acidic Sub-arctic Soils and Boreal Peatlands.</title>
        <authorList>
            <person name="Belova S.E."/>
            <person name="Ravin N.V."/>
            <person name="Pankratov T.A."/>
            <person name="Rakitin A.L."/>
            <person name="Ivanova A.A."/>
            <person name="Beletsky A.V."/>
            <person name="Mardanov A.V."/>
            <person name="Sinninghe Damste J.S."/>
            <person name="Dedysh S.N."/>
        </authorList>
    </citation>
    <scope>NUCLEOTIDE SEQUENCE [LARGE SCALE GENOMIC DNA]</scope>
    <source>
        <strain evidence="2 3">SBC82</strain>
    </source>
</reference>
<evidence type="ECO:0000313" key="2">
    <source>
        <dbReference type="EMBL" id="AXC15935.1"/>
    </source>
</evidence>
<dbReference type="AlphaFoldDB" id="A0A2Z5GBC3"/>
<organism evidence="2 3">
    <name type="scientific">Acidisarcina polymorpha</name>
    <dbReference type="NCBI Taxonomy" id="2211140"/>
    <lineage>
        <taxon>Bacteria</taxon>
        <taxon>Pseudomonadati</taxon>
        <taxon>Acidobacteriota</taxon>
        <taxon>Terriglobia</taxon>
        <taxon>Terriglobales</taxon>
        <taxon>Acidobacteriaceae</taxon>
        <taxon>Acidisarcina</taxon>
    </lineage>
</organism>
<keyword evidence="1" id="KW-0732">Signal</keyword>
<keyword evidence="3" id="KW-1185">Reference proteome</keyword>
<name>A0A2Z5GBC3_9BACT</name>
<feature type="chain" id="PRO_5016461787" description="Lipocalin-like domain-containing protein" evidence="1">
    <location>
        <begin position="21"/>
        <end position="258"/>
    </location>
</feature>
<dbReference type="KEGG" id="abas:ACPOL_6723"/>
<protein>
    <recommendedName>
        <fullName evidence="4">Lipocalin-like domain-containing protein</fullName>
    </recommendedName>
</protein>
<evidence type="ECO:0008006" key="4">
    <source>
        <dbReference type="Google" id="ProtNLM"/>
    </source>
</evidence>
<gene>
    <name evidence="2" type="ORF">ACPOL_6723</name>
</gene>
<dbReference type="Proteomes" id="UP000253606">
    <property type="component" value="Chromosome"/>
</dbReference>